<evidence type="ECO:0000256" key="7">
    <source>
        <dbReference type="RuleBase" id="RU363032"/>
    </source>
</evidence>
<keyword evidence="6 7" id="KW-0472">Membrane</keyword>
<keyword evidence="5 7" id="KW-1133">Transmembrane helix</keyword>
<dbReference type="Proteomes" id="UP000176244">
    <property type="component" value="Unassembled WGS sequence"/>
</dbReference>
<feature type="transmembrane region" description="Helical" evidence="7">
    <location>
        <begin position="196"/>
        <end position="215"/>
    </location>
</feature>
<dbReference type="STRING" id="52694.ACWI_22240"/>
<organism evidence="9 10">
    <name type="scientific">Acetobacterium wieringae</name>
    <dbReference type="NCBI Taxonomy" id="52694"/>
    <lineage>
        <taxon>Bacteria</taxon>
        <taxon>Bacillati</taxon>
        <taxon>Bacillota</taxon>
        <taxon>Clostridia</taxon>
        <taxon>Eubacteriales</taxon>
        <taxon>Eubacteriaceae</taxon>
        <taxon>Acetobacterium</taxon>
    </lineage>
</organism>
<reference evidence="9 10" key="1">
    <citation type="submission" date="2015-09" db="EMBL/GenBank/DDBJ databases">
        <title>Genome sequence of Acetobacterium wieringae DSM 1911.</title>
        <authorList>
            <person name="Poehlein A."/>
            <person name="Bengelsdorf F.R."/>
            <person name="Schiel-Bengelsdorf B."/>
            <person name="Duerre P."/>
            <person name="Daniel R."/>
        </authorList>
    </citation>
    <scope>NUCLEOTIDE SEQUENCE [LARGE SCALE GENOMIC DNA]</scope>
    <source>
        <strain evidence="9 10">DSM 1911</strain>
    </source>
</reference>
<evidence type="ECO:0000256" key="1">
    <source>
        <dbReference type="ARBA" id="ARBA00004651"/>
    </source>
</evidence>
<evidence type="ECO:0000256" key="6">
    <source>
        <dbReference type="ARBA" id="ARBA00023136"/>
    </source>
</evidence>
<comment type="subcellular location">
    <subcellularLocation>
        <location evidence="1 7">Cell membrane</location>
        <topology evidence="1 7">Multi-pass membrane protein</topology>
    </subcellularLocation>
</comment>
<keyword evidence="3" id="KW-1003">Cell membrane</keyword>
<comment type="caution">
    <text evidence="9">The sequence shown here is derived from an EMBL/GenBank/DDBJ whole genome shotgun (WGS) entry which is preliminary data.</text>
</comment>
<protein>
    <submittedName>
        <fullName evidence="9">Putative aliphatic sulfonates transport permease protein SsuC</fullName>
    </submittedName>
</protein>
<dbReference type="PANTHER" id="PTHR30151">
    <property type="entry name" value="ALKANE SULFONATE ABC TRANSPORTER-RELATED, MEMBRANE SUBUNIT"/>
    <property type="match status" value="1"/>
</dbReference>
<feature type="transmembrane region" description="Helical" evidence="7">
    <location>
        <begin position="164"/>
        <end position="184"/>
    </location>
</feature>
<feature type="transmembrane region" description="Helical" evidence="7">
    <location>
        <begin position="65"/>
        <end position="88"/>
    </location>
</feature>
<evidence type="ECO:0000256" key="4">
    <source>
        <dbReference type="ARBA" id="ARBA00022692"/>
    </source>
</evidence>
<evidence type="ECO:0000313" key="9">
    <source>
        <dbReference type="EMBL" id="OFV70443.1"/>
    </source>
</evidence>
<evidence type="ECO:0000313" key="10">
    <source>
        <dbReference type="Proteomes" id="UP000176244"/>
    </source>
</evidence>
<dbReference type="InterPro" id="IPR035906">
    <property type="entry name" value="MetI-like_sf"/>
</dbReference>
<dbReference type="RefSeq" id="WP_070371504.1">
    <property type="nucleotide sequence ID" value="NZ_LKEU01000031.1"/>
</dbReference>
<feature type="transmembrane region" description="Helical" evidence="7">
    <location>
        <begin position="227"/>
        <end position="246"/>
    </location>
</feature>
<dbReference type="Gene3D" id="1.10.3720.10">
    <property type="entry name" value="MetI-like"/>
    <property type="match status" value="1"/>
</dbReference>
<dbReference type="InterPro" id="IPR000515">
    <property type="entry name" value="MetI-like"/>
</dbReference>
<dbReference type="AlphaFoldDB" id="A0A1F2PGK7"/>
<comment type="similarity">
    <text evidence="7">Belongs to the binding-protein-dependent transport system permease family.</text>
</comment>
<dbReference type="SUPFAM" id="SSF161098">
    <property type="entry name" value="MetI-like"/>
    <property type="match status" value="1"/>
</dbReference>
<dbReference type="Pfam" id="PF00528">
    <property type="entry name" value="BPD_transp_1"/>
    <property type="match status" value="1"/>
</dbReference>
<dbReference type="OrthoDB" id="9796361at2"/>
<dbReference type="EMBL" id="LKEU01000031">
    <property type="protein sequence ID" value="OFV70443.1"/>
    <property type="molecule type" value="Genomic_DNA"/>
</dbReference>
<keyword evidence="4 7" id="KW-0812">Transmembrane</keyword>
<gene>
    <name evidence="9" type="primary">ssuC_3</name>
    <name evidence="9" type="ORF">ACWI_22240</name>
</gene>
<dbReference type="PROSITE" id="PS50928">
    <property type="entry name" value="ABC_TM1"/>
    <property type="match status" value="1"/>
</dbReference>
<feature type="domain" description="ABC transmembrane type-1" evidence="8">
    <location>
        <begin position="57"/>
        <end position="246"/>
    </location>
</feature>
<proteinExistence type="inferred from homology"/>
<evidence type="ECO:0000256" key="5">
    <source>
        <dbReference type="ARBA" id="ARBA00022989"/>
    </source>
</evidence>
<sequence length="260" mass="28454">MKIKELFLKPYSKYIWIALMLVAWELTAKLAPVSPLAFPSLELILTALIDSIINGDILMQMLFSLGLILIGLGIGVALAFMMSFLSVVSPVFASFTDTCVSIFHPLPGIALLPLIILWIGTGSMAILFIIVHSVLWPMILNMTAGFKAIPEVYKKIGKNYEFNTLQSIIRIFVPASLSFLIAGLKISWARGWRAAISAEMIFGASGGIGGIGWYIFNKRVFMDTAGVYAGILMIIAVGIFVEDVVFGQLEKNTIKKWGVA</sequence>
<keyword evidence="2 7" id="KW-0813">Transport</keyword>
<evidence type="ECO:0000259" key="8">
    <source>
        <dbReference type="PROSITE" id="PS50928"/>
    </source>
</evidence>
<evidence type="ECO:0000256" key="3">
    <source>
        <dbReference type="ARBA" id="ARBA00022475"/>
    </source>
</evidence>
<dbReference type="PANTHER" id="PTHR30151:SF16">
    <property type="entry name" value="ABC TRANSPORTER PERMEASE PROTEIN"/>
    <property type="match status" value="1"/>
</dbReference>
<accession>A0A1F2PGK7</accession>
<dbReference type="GO" id="GO:0005886">
    <property type="term" value="C:plasma membrane"/>
    <property type="evidence" value="ECO:0007669"/>
    <property type="project" value="UniProtKB-SubCell"/>
</dbReference>
<dbReference type="GO" id="GO:0055085">
    <property type="term" value="P:transmembrane transport"/>
    <property type="evidence" value="ECO:0007669"/>
    <property type="project" value="InterPro"/>
</dbReference>
<name>A0A1F2PGK7_9FIRM</name>
<evidence type="ECO:0000256" key="2">
    <source>
        <dbReference type="ARBA" id="ARBA00022448"/>
    </source>
</evidence>